<evidence type="ECO:0000256" key="7">
    <source>
        <dbReference type="ARBA" id="ARBA00022777"/>
    </source>
</evidence>
<feature type="compositionally biased region" description="Basic and acidic residues" evidence="13">
    <location>
        <begin position="485"/>
        <end position="500"/>
    </location>
</feature>
<proteinExistence type="predicted"/>
<evidence type="ECO:0000256" key="11">
    <source>
        <dbReference type="ARBA" id="ARBA00047899"/>
    </source>
</evidence>
<dbReference type="InterPro" id="IPR008271">
    <property type="entry name" value="Ser/Thr_kinase_AS"/>
</dbReference>
<feature type="domain" description="Protein kinase" evidence="14">
    <location>
        <begin position="222"/>
        <end position="523"/>
    </location>
</feature>
<dbReference type="InterPro" id="IPR000719">
    <property type="entry name" value="Prot_kinase_dom"/>
</dbReference>
<dbReference type="EMBL" id="QGKW02001940">
    <property type="protein sequence ID" value="KAF2555097.1"/>
    <property type="molecule type" value="Genomic_DNA"/>
</dbReference>
<keyword evidence="6" id="KW-0547">Nucleotide-binding</keyword>
<dbReference type="AlphaFoldDB" id="A0A8S9HEG8"/>
<dbReference type="Pfam" id="PF07714">
    <property type="entry name" value="PK_Tyr_Ser-Thr"/>
    <property type="match status" value="1"/>
</dbReference>
<evidence type="ECO:0000256" key="5">
    <source>
        <dbReference type="ARBA" id="ARBA00022679"/>
    </source>
</evidence>
<evidence type="ECO:0000259" key="14">
    <source>
        <dbReference type="PROSITE" id="PS50011"/>
    </source>
</evidence>
<evidence type="ECO:0000256" key="13">
    <source>
        <dbReference type="SAM" id="MobiDB-lite"/>
    </source>
</evidence>
<evidence type="ECO:0000256" key="2">
    <source>
        <dbReference type="ARBA" id="ARBA00012513"/>
    </source>
</evidence>
<evidence type="ECO:0000256" key="12">
    <source>
        <dbReference type="ARBA" id="ARBA00048679"/>
    </source>
</evidence>
<keyword evidence="10" id="KW-0449">Lipoprotein</keyword>
<evidence type="ECO:0000256" key="8">
    <source>
        <dbReference type="ARBA" id="ARBA00022840"/>
    </source>
</evidence>
<dbReference type="SMART" id="SM00220">
    <property type="entry name" value="S_TKc"/>
    <property type="match status" value="1"/>
</dbReference>
<dbReference type="GO" id="GO:0005886">
    <property type="term" value="C:plasma membrane"/>
    <property type="evidence" value="ECO:0007669"/>
    <property type="project" value="UniProtKB-SubCell"/>
</dbReference>
<keyword evidence="5" id="KW-0808">Transferase</keyword>
<gene>
    <name evidence="15" type="ORF">F2Q68_00018164</name>
</gene>
<evidence type="ECO:0000256" key="6">
    <source>
        <dbReference type="ARBA" id="ARBA00022741"/>
    </source>
</evidence>
<dbReference type="SUPFAM" id="SSF56112">
    <property type="entry name" value="Protein kinase-like (PK-like)"/>
    <property type="match status" value="1"/>
</dbReference>
<name>A0A8S9HEG8_BRACR</name>
<accession>A0A8S9HEG8</accession>
<dbReference type="Gene3D" id="3.30.200.20">
    <property type="entry name" value="Phosphorylase Kinase, domain 1"/>
    <property type="match status" value="1"/>
</dbReference>
<comment type="catalytic activity">
    <reaction evidence="11">
        <text>L-threonyl-[protein] + ATP = O-phospho-L-threonyl-[protein] + ADP + H(+)</text>
        <dbReference type="Rhea" id="RHEA:46608"/>
        <dbReference type="Rhea" id="RHEA-COMP:11060"/>
        <dbReference type="Rhea" id="RHEA-COMP:11605"/>
        <dbReference type="ChEBI" id="CHEBI:15378"/>
        <dbReference type="ChEBI" id="CHEBI:30013"/>
        <dbReference type="ChEBI" id="CHEBI:30616"/>
        <dbReference type="ChEBI" id="CHEBI:61977"/>
        <dbReference type="ChEBI" id="CHEBI:456216"/>
        <dbReference type="EC" id="2.7.11.1"/>
    </reaction>
</comment>
<reference evidence="15" key="1">
    <citation type="submission" date="2019-12" db="EMBL/GenBank/DDBJ databases">
        <title>Genome sequencing and annotation of Brassica cretica.</title>
        <authorList>
            <person name="Studholme D.J."/>
            <person name="Sarris P.F."/>
        </authorList>
    </citation>
    <scope>NUCLEOTIDE SEQUENCE</scope>
    <source>
        <strain evidence="15">PFS-001/15</strain>
        <tissue evidence="15">Leaf</tissue>
    </source>
</reference>
<comment type="catalytic activity">
    <reaction evidence="12">
        <text>L-seryl-[protein] + ATP = O-phospho-L-seryl-[protein] + ADP + H(+)</text>
        <dbReference type="Rhea" id="RHEA:17989"/>
        <dbReference type="Rhea" id="RHEA-COMP:9863"/>
        <dbReference type="Rhea" id="RHEA-COMP:11604"/>
        <dbReference type="ChEBI" id="CHEBI:15378"/>
        <dbReference type="ChEBI" id="CHEBI:29999"/>
        <dbReference type="ChEBI" id="CHEBI:30616"/>
        <dbReference type="ChEBI" id="CHEBI:83421"/>
        <dbReference type="ChEBI" id="CHEBI:456216"/>
        <dbReference type="EC" id="2.7.11.1"/>
    </reaction>
</comment>
<dbReference type="Gene3D" id="1.10.510.10">
    <property type="entry name" value="Transferase(Phosphotransferase) domain 1"/>
    <property type="match status" value="1"/>
</dbReference>
<feature type="region of interest" description="Disordered" evidence="13">
    <location>
        <begin position="468"/>
        <end position="544"/>
    </location>
</feature>
<dbReference type="InterPro" id="IPR001245">
    <property type="entry name" value="Ser-Thr/Tyr_kinase_cat_dom"/>
</dbReference>
<evidence type="ECO:0000313" key="15">
    <source>
        <dbReference type="EMBL" id="KAF2555097.1"/>
    </source>
</evidence>
<dbReference type="PROSITE" id="PS50011">
    <property type="entry name" value="PROTEIN_KINASE_DOM"/>
    <property type="match status" value="1"/>
</dbReference>
<dbReference type="GO" id="GO:0004674">
    <property type="term" value="F:protein serine/threonine kinase activity"/>
    <property type="evidence" value="ECO:0007669"/>
    <property type="project" value="UniProtKB-KW"/>
</dbReference>
<dbReference type="PROSITE" id="PS00108">
    <property type="entry name" value="PROTEIN_KINASE_ST"/>
    <property type="match status" value="1"/>
</dbReference>
<dbReference type="InterPro" id="IPR011009">
    <property type="entry name" value="Kinase-like_dom_sf"/>
</dbReference>
<keyword evidence="4" id="KW-0723">Serine/threonine-protein kinase</keyword>
<evidence type="ECO:0000256" key="4">
    <source>
        <dbReference type="ARBA" id="ARBA00022527"/>
    </source>
</evidence>
<dbReference type="PANTHER" id="PTHR47985">
    <property type="entry name" value="OS07G0668900 PROTEIN"/>
    <property type="match status" value="1"/>
</dbReference>
<sequence>MLRPAATLYDEEDDCLYIVDSENHAIRRANIKTRVLETVYPKVIKKSVGLWSWVMEKMGFEKDEETTVDADAKSEESDAPSLMFPWHILKRDDDSLVVINKSFSKLWIINLASGKIEEVVEGFQGIMEIYGELITEKLSVLKDLPSAWSKQQTKAITSCKEQPSAALLSSFSEFGDDIVMTDTELTEYKKHTLAILINSGKISIRLSVEIPQCTELVEPLQESCIWRQARGSITEVSNAGSAVEPAEKVGVSQQWYDELDNLAKEIIVAVKQLDRNGLQGNKEFIVEVLMLSLLHHKHLVNLIGYCADGDQRLLVYEYMSRGSLEDHLLDLTPDQVPLDWDTRIRIALGAAMGLEYLHDKADPPVIYRDLKAANILLDSDFNAKLSDFGLAKLGPVGDKQHAQPVFKEPSRFPELADPSLEGVFPEKALNQAVAVAAMCLQEEDTVRPLMSDVVTALGFLGTAPDGSISVPRYDDVSPPQPPGETSREDPAAAKERERAVAEAMEWGVASRAHSRNPSAAQSLNPSDAQSRNPSAAHSRNPSAS</sequence>
<comment type="subcellular location">
    <subcellularLocation>
        <location evidence="1">Cell membrane</location>
        <topology evidence="1">Lipid-anchor</topology>
    </subcellularLocation>
</comment>
<dbReference type="FunFam" id="1.10.510.10:FF:001023">
    <property type="entry name" value="Os07g0541700 protein"/>
    <property type="match status" value="1"/>
</dbReference>
<keyword evidence="9" id="KW-0472">Membrane</keyword>
<dbReference type="PANTHER" id="PTHR47985:SF31">
    <property type="entry name" value="SERINE_THREONINE-PROTEIN KINASE PBL26-RELATED"/>
    <property type="match status" value="1"/>
</dbReference>
<keyword evidence="3" id="KW-1003">Cell membrane</keyword>
<evidence type="ECO:0000313" key="16">
    <source>
        <dbReference type="Proteomes" id="UP000712281"/>
    </source>
</evidence>
<keyword evidence="7" id="KW-0418">Kinase</keyword>
<evidence type="ECO:0000256" key="10">
    <source>
        <dbReference type="ARBA" id="ARBA00023288"/>
    </source>
</evidence>
<evidence type="ECO:0000256" key="3">
    <source>
        <dbReference type="ARBA" id="ARBA00022475"/>
    </source>
</evidence>
<organism evidence="15 16">
    <name type="scientific">Brassica cretica</name>
    <name type="common">Mustard</name>
    <dbReference type="NCBI Taxonomy" id="69181"/>
    <lineage>
        <taxon>Eukaryota</taxon>
        <taxon>Viridiplantae</taxon>
        <taxon>Streptophyta</taxon>
        <taxon>Embryophyta</taxon>
        <taxon>Tracheophyta</taxon>
        <taxon>Spermatophyta</taxon>
        <taxon>Magnoliopsida</taxon>
        <taxon>eudicotyledons</taxon>
        <taxon>Gunneridae</taxon>
        <taxon>Pentapetalae</taxon>
        <taxon>rosids</taxon>
        <taxon>malvids</taxon>
        <taxon>Brassicales</taxon>
        <taxon>Brassicaceae</taxon>
        <taxon>Brassiceae</taxon>
        <taxon>Brassica</taxon>
    </lineage>
</organism>
<comment type="caution">
    <text evidence="15">The sequence shown here is derived from an EMBL/GenBank/DDBJ whole genome shotgun (WGS) entry which is preliminary data.</text>
</comment>
<evidence type="ECO:0000256" key="1">
    <source>
        <dbReference type="ARBA" id="ARBA00004193"/>
    </source>
</evidence>
<evidence type="ECO:0000256" key="9">
    <source>
        <dbReference type="ARBA" id="ARBA00023136"/>
    </source>
</evidence>
<keyword evidence="8" id="KW-0067">ATP-binding</keyword>
<dbReference type="Proteomes" id="UP000712281">
    <property type="component" value="Unassembled WGS sequence"/>
</dbReference>
<dbReference type="GO" id="GO:0005524">
    <property type="term" value="F:ATP binding"/>
    <property type="evidence" value="ECO:0007669"/>
    <property type="project" value="UniProtKB-KW"/>
</dbReference>
<feature type="compositionally biased region" description="Polar residues" evidence="13">
    <location>
        <begin position="515"/>
        <end position="544"/>
    </location>
</feature>
<protein>
    <recommendedName>
        <fullName evidence="2">non-specific serine/threonine protein kinase</fullName>
        <ecNumber evidence="2">2.7.11.1</ecNumber>
    </recommendedName>
</protein>
<dbReference type="EC" id="2.7.11.1" evidence="2"/>